<evidence type="ECO:0000313" key="1">
    <source>
        <dbReference type="EMBL" id="SMC73674.1"/>
    </source>
</evidence>
<dbReference type="AlphaFoldDB" id="A0A1W2BLG2"/>
<dbReference type="STRING" id="475255.SAMN04488101_102585"/>
<keyword evidence="2" id="KW-1185">Reference proteome</keyword>
<protein>
    <submittedName>
        <fullName evidence="1">Uncharacterized protein</fullName>
    </submittedName>
</protein>
<dbReference type="OrthoDB" id="769816at2"/>
<reference evidence="1 2" key="1">
    <citation type="submission" date="2017-04" db="EMBL/GenBank/DDBJ databases">
        <authorList>
            <person name="Afonso C.L."/>
            <person name="Miller P.J."/>
            <person name="Scott M.A."/>
            <person name="Spackman E."/>
            <person name="Goraichik I."/>
            <person name="Dimitrov K.M."/>
            <person name="Suarez D.L."/>
            <person name="Swayne D.E."/>
        </authorList>
    </citation>
    <scope>NUCLEOTIDE SEQUENCE [LARGE SCALE GENOMIC DNA]</scope>
    <source>
        <strain evidence="1 2">DSM 19625</strain>
    </source>
</reference>
<sequence>MEPTYEDCDGIAVPQDTIGGIVLPPLSNPTDTLNKIMRNTNLSEAQLAKLRTMLSRFLSGDGNERWACIHKQLYRHMASNNLKFDFMMNSNNLVPQSYNPVTSTFSFLNDDSFNYPNIFEHEFFHAFQDMFIATDTYAIATSEGYPDGYTNIEFETAVFTDLLKTNTVEYGAFMNADEELREDYSGWLNLIKDNNKKYPTTFDDFQGRYNFFLKKFQFNSGYADKGQILLNMKPVSLLEVFFNFSMQINPMKPS</sequence>
<organism evidence="1 2">
    <name type="scientific">Pedobacter nyackensis</name>
    <dbReference type="NCBI Taxonomy" id="475255"/>
    <lineage>
        <taxon>Bacteria</taxon>
        <taxon>Pseudomonadati</taxon>
        <taxon>Bacteroidota</taxon>
        <taxon>Sphingobacteriia</taxon>
        <taxon>Sphingobacteriales</taxon>
        <taxon>Sphingobacteriaceae</taxon>
        <taxon>Pedobacter</taxon>
    </lineage>
</organism>
<gene>
    <name evidence="1" type="ORF">SAMN04488101_102585</name>
</gene>
<evidence type="ECO:0000313" key="2">
    <source>
        <dbReference type="Proteomes" id="UP000192678"/>
    </source>
</evidence>
<name>A0A1W2BLG2_9SPHI</name>
<dbReference type="RefSeq" id="WP_084288560.1">
    <property type="nucleotide sequence ID" value="NZ_FWYB01000002.1"/>
</dbReference>
<proteinExistence type="predicted"/>
<dbReference type="EMBL" id="FWYB01000002">
    <property type="protein sequence ID" value="SMC73674.1"/>
    <property type="molecule type" value="Genomic_DNA"/>
</dbReference>
<dbReference type="Proteomes" id="UP000192678">
    <property type="component" value="Unassembled WGS sequence"/>
</dbReference>
<accession>A0A1W2BLG2</accession>